<dbReference type="InterPro" id="IPR011055">
    <property type="entry name" value="Dup_hybrid_motif"/>
</dbReference>
<keyword evidence="1 2" id="KW-0732">Signal</keyword>
<reference evidence="4 5" key="1">
    <citation type="submission" date="2012-10" db="EMBL/GenBank/DDBJ databases">
        <title>Draft Genome Sequence of Paenibacillus popilliae ATCC 14706T.</title>
        <authorList>
            <person name="Iiyama K."/>
            <person name="Mori K."/>
            <person name="Mon H."/>
            <person name="Chieda Y."/>
            <person name="Lee J.M."/>
            <person name="Kusakabe T."/>
            <person name="Tashiro K."/>
            <person name="Asano S."/>
            <person name="Yasunaga-Aoki C."/>
            <person name="Shimizu S."/>
        </authorList>
    </citation>
    <scope>NUCLEOTIDE SEQUENCE [LARGE SCALE GENOMIC DNA]</scope>
    <source>
        <strain evidence="4 5">ATCC 14706</strain>
    </source>
</reference>
<evidence type="ECO:0000256" key="1">
    <source>
        <dbReference type="ARBA" id="ARBA00022729"/>
    </source>
</evidence>
<dbReference type="OrthoDB" id="9810477at2"/>
<feature type="chain" id="PRO_5038856910" evidence="2">
    <location>
        <begin position="24"/>
        <end position="387"/>
    </location>
</feature>
<protein>
    <submittedName>
        <fullName evidence="4">Membrane proteins</fullName>
    </submittedName>
</protein>
<dbReference type="Pfam" id="PF01551">
    <property type="entry name" value="Peptidase_M23"/>
    <property type="match status" value="1"/>
</dbReference>
<comment type="caution">
    <text evidence="4">The sequence shown here is derived from an EMBL/GenBank/DDBJ whole genome shotgun (WGS) entry which is preliminary data.</text>
</comment>
<keyword evidence="5" id="KW-1185">Reference proteome</keyword>
<dbReference type="AlphaFoldDB" id="M9LZV3"/>
<feature type="signal peptide" evidence="2">
    <location>
        <begin position="1"/>
        <end position="23"/>
    </location>
</feature>
<dbReference type="EMBL" id="BALG01000056">
    <property type="protein sequence ID" value="GAC41929.1"/>
    <property type="molecule type" value="Genomic_DNA"/>
</dbReference>
<dbReference type="InterPro" id="IPR050570">
    <property type="entry name" value="Cell_wall_metabolism_enzyme"/>
</dbReference>
<name>M9LZV3_PAEPP</name>
<sequence length="387" mass="43994">MKQAAILWAGLALWAVISSPMDAWSAGKKDELHPIAYSVPESVSTHPKPVTVSIWRERRDLYEKMGALTGIPWYRLAAIDQYERTLTKAKPKQRQHPERLTGVYIEPPKWVGILNPDWEDENPVSISMFKGMGRDGSGDGRADMNNDTDLLYSVASFVGSYGLSEDDFGTGLWNYYANPRAVQRVMQFARLYEHFDQLQLFDTAFPLPVTTNYSYRSTWGMGRHYGGFRIHEGTDIFAGYGVPVRSTCYGIIEVKGWNRYGGWRIGIRDINNNYHYYAHLSGYHKTIKIGDIVTPGQAIGWVGSSGYGPPGTSGKFPPHLHFGIYRDRGLVEYAYDPYPLLRQWELADKHKLRRRRHTSSLHPKTPAVVPANNGTKQRHFIGLYACR</sequence>
<evidence type="ECO:0000313" key="4">
    <source>
        <dbReference type="EMBL" id="GAC41929.1"/>
    </source>
</evidence>
<dbReference type="CDD" id="cd12797">
    <property type="entry name" value="M23_peptidase"/>
    <property type="match status" value="1"/>
</dbReference>
<organism evidence="4 5">
    <name type="scientific">Paenibacillus popilliae ATCC 14706</name>
    <dbReference type="NCBI Taxonomy" id="1212764"/>
    <lineage>
        <taxon>Bacteria</taxon>
        <taxon>Bacillati</taxon>
        <taxon>Bacillota</taxon>
        <taxon>Bacilli</taxon>
        <taxon>Bacillales</taxon>
        <taxon>Paenibacillaceae</taxon>
        <taxon>Paenibacillus</taxon>
    </lineage>
</organism>
<gene>
    <name evidence="4" type="ORF">PPOP_1286</name>
</gene>
<dbReference type="SUPFAM" id="SSF51261">
    <property type="entry name" value="Duplicated hybrid motif"/>
    <property type="match status" value="1"/>
</dbReference>
<dbReference type="Proteomes" id="UP000029453">
    <property type="component" value="Unassembled WGS sequence"/>
</dbReference>
<evidence type="ECO:0000313" key="5">
    <source>
        <dbReference type="Proteomes" id="UP000029453"/>
    </source>
</evidence>
<dbReference type="PANTHER" id="PTHR21666:SF289">
    <property type="entry name" value="L-ALA--D-GLU ENDOPEPTIDASE"/>
    <property type="match status" value="1"/>
</dbReference>
<evidence type="ECO:0000259" key="3">
    <source>
        <dbReference type="Pfam" id="PF01551"/>
    </source>
</evidence>
<accession>M9LZV3</accession>
<dbReference type="PANTHER" id="PTHR21666">
    <property type="entry name" value="PEPTIDASE-RELATED"/>
    <property type="match status" value="1"/>
</dbReference>
<dbReference type="Gene3D" id="2.70.70.10">
    <property type="entry name" value="Glucose Permease (Domain IIA)"/>
    <property type="match status" value="1"/>
</dbReference>
<dbReference type="InterPro" id="IPR016047">
    <property type="entry name" value="M23ase_b-sheet_dom"/>
</dbReference>
<feature type="domain" description="M23ase beta-sheet core" evidence="3">
    <location>
        <begin position="230"/>
        <end position="328"/>
    </location>
</feature>
<dbReference type="GO" id="GO:0004222">
    <property type="term" value="F:metalloendopeptidase activity"/>
    <property type="evidence" value="ECO:0007669"/>
    <property type="project" value="TreeGrafter"/>
</dbReference>
<evidence type="ECO:0000256" key="2">
    <source>
        <dbReference type="SAM" id="SignalP"/>
    </source>
</evidence>
<proteinExistence type="predicted"/>
<dbReference type="RefSeq" id="WP_006285313.1">
    <property type="nucleotide sequence ID" value="NZ_BALG01000056.1"/>
</dbReference>